<feature type="repeat" description="TPR" evidence="1">
    <location>
        <begin position="667"/>
        <end position="700"/>
    </location>
</feature>
<dbReference type="SUPFAM" id="SSF48452">
    <property type="entry name" value="TPR-like"/>
    <property type="match status" value="1"/>
</dbReference>
<dbReference type="EMBL" id="SMCS01000008">
    <property type="protein sequence ID" value="TCV92119.1"/>
    <property type="molecule type" value="Genomic_DNA"/>
</dbReference>
<protein>
    <submittedName>
        <fullName evidence="2">SIR2-like protein</fullName>
    </submittedName>
</protein>
<dbReference type="InterPro" id="IPR011990">
    <property type="entry name" value="TPR-like_helical_dom_sf"/>
</dbReference>
<dbReference type="RefSeq" id="WP_132146373.1">
    <property type="nucleotide sequence ID" value="NZ_SMCS01000008.1"/>
</dbReference>
<proteinExistence type="predicted"/>
<dbReference type="AlphaFoldDB" id="A0A4V2W3I6"/>
<evidence type="ECO:0000313" key="3">
    <source>
        <dbReference type="Proteomes" id="UP000295645"/>
    </source>
</evidence>
<dbReference type="OrthoDB" id="2077946at2"/>
<organism evidence="2 3">
    <name type="scientific">Luteibacter rhizovicinus</name>
    <dbReference type="NCBI Taxonomy" id="242606"/>
    <lineage>
        <taxon>Bacteria</taxon>
        <taxon>Pseudomonadati</taxon>
        <taxon>Pseudomonadota</taxon>
        <taxon>Gammaproteobacteria</taxon>
        <taxon>Lysobacterales</taxon>
        <taxon>Rhodanobacteraceae</taxon>
        <taxon>Luteibacter</taxon>
    </lineage>
</organism>
<reference evidence="2 3" key="1">
    <citation type="submission" date="2019-03" db="EMBL/GenBank/DDBJ databases">
        <title>Above-ground endophytic microbial communities from plants in different locations in the United States.</title>
        <authorList>
            <person name="Frank C."/>
        </authorList>
    </citation>
    <scope>NUCLEOTIDE SEQUENCE [LARGE SCALE GENOMIC DNA]</scope>
    <source>
        <strain evidence="2 3">LP_13_YM</strain>
    </source>
</reference>
<name>A0A4V2W3I6_9GAMM</name>
<dbReference type="PROSITE" id="PS50005">
    <property type="entry name" value="TPR"/>
    <property type="match status" value="1"/>
</dbReference>
<evidence type="ECO:0000256" key="1">
    <source>
        <dbReference type="PROSITE-ProRule" id="PRU00339"/>
    </source>
</evidence>
<dbReference type="Proteomes" id="UP000295645">
    <property type="component" value="Unassembled WGS sequence"/>
</dbReference>
<comment type="caution">
    <text evidence="2">The sequence shown here is derived from an EMBL/GenBank/DDBJ whole genome shotgun (WGS) entry which is preliminary data.</text>
</comment>
<keyword evidence="3" id="KW-1185">Reference proteome</keyword>
<dbReference type="Pfam" id="PF13289">
    <property type="entry name" value="SIR2_2"/>
    <property type="match status" value="1"/>
</dbReference>
<evidence type="ECO:0000313" key="2">
    <source>
        <dbReference type="EMBL" id="TCV92119.1"/>
    </source>
</evidence>
<sequence>MTLNREPLLAAHNPELEPLLRRIVNGGAMLFLGSGYSSDALGLADETLGTAGALADKIGELGGFEAGGELRYAADRYLDRGGPGPLIDLLHTRFTIKKPLDHHRQIAAAPWRRAYTTNYDLCFETAATEQGLLIRSVDLEAPPADFQAKKNVCVHINGSLKNLTSESLNNAFKLSTSSYLDANSFLDSLWAFPFNRDLELSSAIVFVGYSMYDIEVQKILHANSHYAAKTYFVTREQVSEKDIFTLSKFGKILPITAAGFGHALASAMADSDSADDDQTILASLAKYEVTELGKEARDGDVFSFLLRGEATDDLIDSAVTHVKGAPLLVTRTRLQEAVALVKSGSNIVVTADFGNGKSVFLRALRTLLAIDGLSVYSADDIDPHQHDDLERLVQSAKPGVLLVDAYEQNFDFVRHYAELSPKNITLVLGARTSNHDRMRPAVKAAGLRLHEVEIDELDSSEIEEFIKIGDSIGFWGEKTGHSDRTKFEIIWHDNHRQLSLALLSVLSSPQMIERVKGLLANLLVKPRYRDTVFAIALLSAIDSQLTSSLIREIALNDEIYESDFRNEAGFKDLFRLEGSKVKTKSSLFATSMISHQFPATYIVDQMLKIAASIGDGRGELPEKRNVQRALLRFSVVERLLPEAKRKQNLVRYYETVKRDVTWLKGDPHFWLQYGMAQITYKDYDLAQKYFDNAYSLAQKKRNYHTVQLDTQQARLYLFRATAAATASDALKAFSDAHQLLRKVPNDIHKFRQVELYGRVFEVNYPEFNGSGKATFEQACRAQLSEIDKLLNSGDVEFSGHRGTKRVRELLERILDTVKQSRSASV</sequence>
<dbReference type="InterPro" id="IPR019734">
    <property type="entry name" value="TPR_rpt"/>
</dbReference>
<gene>
    <name evidence="2" type="ORF">EC912_108113</name>
</gene>
<keyword evidence="1" id="KW-0802">TPR repeat</keyword>
<accession>A0A4V2W3I6</accession>